<organism evidence="2 3">
    <name type="scientific">Kaistella carnis</name>
    <dbReference type="NCBI Taxonomy" id="1241979"/>
    <lineage>
        <taxon>Bacteria</taxon>
        <taxon>Pseudomonadati</taxon>
        <taxon>Bacteroidota</taxon>
        <taxon>Flavobacteriia</taxon>
        <taxon>Flavobacteriales</taxon>
        <taxon>Weeksellaceae</taxon>
        <taxon>Chryseobacterium group</taxon>
        <taxon>Kaistella</taxon>
    </lineage>
</organism>
<proteinExistence type="predicted"/>
<evidence type="ECO:0000313" key="2">
    <source>
        <dbReference type="EMBL" id="AZI34244.1"/>
    </source>
</evidence>
<dbReference type="KEGG" id="ccas:EIB73_14135"/>
<keyword evidence="3" id="KW-1185">Reference proteome</keyword>
<accession>A0A3G8XVI6</accession>
<gene>
    <name evidence="2" type="ORF">EIB73_14135</name>
</gene>
<dbReference type="Proteomes" id="UP000270185">
    <property type="component" value="Chromosome"/>
</dbReference>
<name>A0A3G8XVI6_9FLAO</name>
<feature type="signal peptide" evidence="1">
    <location>
        <begin position="1"/>
        <end position="20"/>
    </location>
</feature>
<reference evidence="3" key="1">
    <citation type="submission" date="2018-11" db="EMBL/GenBank/DDBJ databases">
        <title>Proposal to divide the Flavobacteriaceae and reorganize its genera based on Amino Acid Identity values calculated from whole genome sequences.</title>
        <authorList>
            <person name="Nicholson A.C."/>
            <person name="Gulvik C.A."/>
            <person name="Whitney A.M."/>
            <person name="Humrighouse B.W."/>
            <person name="Bell M."/>
            <person name="Holmes B."/>
            <person name="Steigerwalt A.G."/>
            <person name="Villarma A."/>
            <person name="Sheth M."/>
            <person name="Batra D."/>
            <person name="Pryor J."/>
            <person name="Bernardet J.-F."/>
            <person name="Hugo C."/>
            <person name="Kampfer P."/>
            <person name="Newman J.D."/>
            <person name="McQuiston J.R."/>
        </authorList>
    </citation>
    <scope>NUCLEOTIDE SEQUENCE [LARGE SCALE GENOMIC DNA]</scope>
    <source>
        <strain evidence="3">G0081</strain>
    </source>
</reference>
<dbReference type="OrthoDB" id="1240405at2"/>
<dbReference type="RefSeq" id="WP_125025880.1">
    <property type="nucleotide sequence ID" value="NZ_CP034159.1"/>
</dbReference>
<evidence type="ECO:0000313" key="3">
    <source>
        <dbReference type="Proteomes" id="UP000270185"/>
    </source>
</evidence>
<evidence type="ECO:0000256" key="1">
    <source>
        <dbReference type="SAM" id="SignalP"/>
    </source>
</evidence>
<sequence length="227" mass="24612">MKKIIFFAMLLLIVDLQAQATNNKVGINTRNPTENLDVNGVVHADKLYLRAPGDPQELPIKFMASSNRSLDVYDPSVGNSSLVNYINLVFTRVSNVGVAAYDTKISAADFTVAVRSFSIENSATDIDVYTRHDLNATKTSSPYYQASPDFVAYVSGGTWWVRARYLDSKLTKAGGVPSNGDRFNIRLQLLVFKELITKNIATPTPGAGLDLGGTDGSTSVIPKPAGF</sequence>
<feature type="chain" id="PRO_5018171151" evidence="1">
    <location>
        <begin position="21"/>
        <end position="227"/>
    </location>
</feature>
<keyword evidence="1" id="KW-0732">Signal</keyword>
<dbReference type="AlphaFoldDB" id="A0A3G8XVI6"/>
<protein>
    <submittedName>
        <fullName evidence="2">Uncharacterized protein</fullName>
    </submittedName>
</protein>
<dbReference type="EMBL" id="CP034159">
    <property type="protein sequence ID" value="AZI34244.1"/>
    <property type="molecule type" value="Genomic_DNA"/>
</dbReference>